<dbReference type="RefSeq" id="WP_169232591.1">
    <property type="nucleotide sequence ID" value="NZ_JABBGF010000004.1"/>
</dbReference>
<dbReference type="Proteomes" id="UP000552615">
    <property type="component" value="Unassembled WGS sequence"/>
</dbReference>
<keyword evidence="5" id="KW-1185">Reference proteome</keyword>
<reference evidence="4 5" key="1">
    <citation type="submission" date="2020-04" db="EMBL/GenBank/DDBJ databases">
        <title>Chryseobacterium sp. RJ-7-14 sp. nov., isolated from Jeju soil.</title>
        <authorList>
            <person name="Dahal R.H."/>
            <person name="Chaudhary D.K."/>
        </authorList>
    </citation>
    <scope>NUCLEOTIDE SEQUENCE [LARGE SCALE GENOMIC DNA]</scope>
    <source>
        <strain evidence="4 5">RJ-7-14</strain>
    </source>
</reference>
<evidence type="ECO:0000256" key="1">
    <source>
        <dbReference type="SAM" id="MobiDB-lite"/>
    </source>
</evidence>
<comment type="caution">
    <text evidence="4">The sequence shown here is derived from an EMBL/GenBank/DDBJ whole genome shotgun (WGS) entry which is preliminary data.</text>
</comment>
<gene>
    <name evidence="4" type="ORF">HHL20_18135</name>
</gene>
<sequence>MAKGNRRNKPVDKKDTKKPQDSRSFWERAISPKDKENKKASDIEERNVDSGEQVAGQAQIDHDITTVRDEKKISVESEQETLDNVGRPIMLQETNHGPENDVDDSARDSKTDNGQDEQSQNSELLTMQQQTETKENKDGLSDSGTMEVRKEFLQGSISFDVDRNDKADYGPTDKRSKTDRNNVEMDKINFDLSKPVYVEIHKGNIFHYYTSGLLMPSSYVKNRAFTDIQTVNGNFLVLSNSSSHSSSDHILLEIDVLQIENQDITVFDNFALLAVPLPVTRIKKIIVQSNDLKSAILNDSLLFNGGFIPEDIIIVREVVIRQQFNFKSLEKKGSEDYQSKIDKYDRILGLLAFLRNYDLLTVDKSKVFRSLSQHFFYAMQVLDEGFGVEIVQKNTISEFYSYLFNENCPPDKSLLKWLFARVQIEENFTDADTLDFGKILKASGEDSPAVKRVLSLLVSNVERKKALKEVEESKQKSALPLYVFAFLRNYGNLNGIEVARRDIASVYSRSFGEYAFAVLGYFYGYKNLRNSEERLSSSNLALSMVKGKQPIKFQLSTRFDYVVIELVYRFVFESLVGITAETIRIREDIEDEKVGKKIPGENFPVFEKLLYGKLYSSISFVDPFEKFIEQISFLPQEIPFSSTFGTFCHKAKIKILPVSITELGDAAYFLDRVFFAKKDLLRYLYDNRDKIDMEEMQLRIQLEKKIVSR</sequence>
<feature type="domain" description="2-Component system ADP-ribosyltransferase" evidence="3">
    <location>
        <begin position="196"/>
        <end position="315"/>
    </location>
</feature>
<dbReference type="InterPro" id="IPR054774">
    <property type="entry name" value="2CompARG"/>
</dbReference>
<feature type="compositionally biased region" description="Basic and acidic residues" evidence="1">
    <location>
        <begin position="96"/>
        <end position="113"/>
    </location>
</feature>
<evidence type="ECO:0000259" key="2">
    <source>
        <dbReference type="Pfam" id="PF22545"/>
    </source>
</evidence>
<feature type="domain" description="2-Component system ADP-ribose glycohydrolase" evidence="2">
    <location>
        <begin position="336"/>
        <end position="533"/>
    </location>
</feature>
<organism evidence="4 5">
    <name type="scientific">Chryseobacterium cheonjiense</name>
    <dbReference type="NCBI Taxonomy" id="2728845"/>
    <lineage>
        <taxon>Bacteria</taxon>
        <taxon>Pseudomonadati</taxon>
        <taxon>Bacteroidota</taxon>
        <taxon>Flavobacteriia</taxon>
        <taxon>Flavobacteriales</taxon>
        <taxon>Weeksellaceae</taxon>
        <taxon>Chryseobacterium group</taxon>
        <taxon>Chryseobacterium</taxon>
    </lineage>
</organism>
<dbReference type="InterPro" id="IPR054775">
    <property type="entry name" value="2CompART"/>
</dbReference>
<dbReference type="Pfam" id="PF22546">
    <property type="entry name" value="2CompART"/>
    <property type="match status" value="1"/>
</dbReference>
<accession>A0A7Y0A9N1</accession>
<protein>
    <submittedName>
        <fullName evidence="4">Uncharacterized protein</fullName>
    </submittedName>
</protein>
<dbReference type="EMBL" id="JABBGF010000004">
    <property type="protein sequence ID" value="NML59250.1"/>
    <property type="molecule type" value="Genomic_DNA"/>
</dbReference>
<dbReference type="Pfam" id="PF22545">
    <property type="entry name" value="2CompARG"/>
    <property type="match status" value="1"/>
</dbReference>
<feature type="compositionally biased region" description="Basic and acidic residues" evidence="1">
    <location>
        <begin position="9"/>
        <end position="49"/>
    </location>
</feature>
<dbReference type="AlphaFoldDB" id="A0A7Y0A9N1"/>
<proteinExistence type="predicted"/>
<feature type="compositionally biased region" description="Basic and acidic residues" evidence="1">
    <location>
        <begin position="60"/>
        <end position="75"/>
    </location>
</feature>
<evidence type="ECO:0000259" key="3">
    <source>
        <dbReference type="Pfam" id="PF22546"/>
    </source>
</evidence>
<evidence type="ECO:0000313" key="4">
    <source>
        <dbReference type="EMBL" id="NML59250.1"/>
    </source>
</evidence>
<feature type="region of interest" description="Disordered" evidence="1">
    <location>
        <begin position="1"/>
        <end position="143"/>
    </location>
</feature>
<name>A0A7Y0A9N1_9FLAO</name>
<evidence type="ECO:0000313" key="5">
    <source>
        <dbReference type="Proteomes" id="UP000552615"/>
    </source>
</evidence>
<feature type="compositionally biased region" description="Polar residues" evidence="1">
    <location>
        <begin position="116"/>
        <end position="131"/>
    </location>
</feature>